<dbReference type="OrthoDB" id="1494738at2"/>
<protein>
    <submittedName>
        <fullName evidence="1">Uncharacterized protein</fullName>
    </submittedName>
</protein>
<keyword evidence="2" id="KW-1185">Reference proteome</keyword>
<sequence length="168" mass="18988">MSGDSIDIKCTSCGGLAKFEEPFLFIDPKKIPDDIEYKLWGGWGIIEKFPSDVKWVAPSGSSQYLRGGGDNGQGGYPLLTFGLIQCGSCHKNIKHKLNWPSDAYWQWSVKGEILWAWDRSHANQILKYIEANIRPSRKCYSLKYIPTHFLSSKVKSGVVKQMVRSLNT</sequence>
<dbReference type="EMBL" id="LAZL01000044">
    <property type="protein sequence ID" value="KMT63733.1"/>
    <property type="molecule type" value="Genomic_DNA"/>
</dbReference>
<dbReference type="Proteomes" id="UP000037600">
    <property type="component" value="Unassembled WGS sequence"/>
</dbReference>
<comment type="caution">
    <text evidence="1">The sequence shown here is derived from an EMBL/GenBank/DDBJ whole genome shotgun (WGS) entry which is preliminary data.</text>
</comment>
<organism evidence="1 2">
    <name type="scientific">Catenovulum maritimum</name>
    <dbReference type="NCBI Taxonomy" id="1513271"/>
    <lineage>
        <taxon>Bacteria</taxon>
        <taxon>Pseudomonadati</taxon>
        <taxon>Pseudomonadota</taxon>
        <taxon>Gammaproteobacteria</taxon>
        <taxon>Alteromonadales</taxon>
        <taxon>Alteromonadaceae</taxon>
        <taxon>Catenovulum</taxon>
    </lineage>
</organism>
<gene>
    <name evidence="1" type="ORF">XM47_18095</name>
</gene>
<accession>A0A0J8GSQ2</accession>
<name>A0A0J8GSQ2_9ALTE</name>
<dbReference type="AlphaFoldDB" id="A0A0J8GSQ2"/>
<proteinExistence type="predicted"/>
<dbReference type="RefSeq" id="WP_048695752.1">
    <property type="nucleotide sequence ID" value="NZ_KQ130514.1"/>
</dbReference>
<evidence type="ECO:0000313" key="1">
    <source>
        <dbReference type="EMBL" id="KMT63733.1"/>
    </source>
</evidence>
<evidence type="ECO:0000313" key="2">
    <source>
        <dbReference type="Proteomes" id="UP000037600"/>
    </source>
</evidence>
<reference evidence="1 2" key="1">
    <citation type="submission" date="2015-04" db="EMBL/GenBank/DDBJ databases">
        <title>Draft Genome Sequence of the Novel Agar-Digesting Marine Bacterium Q1.</title>
        <authorList>
            <person name="Li Y."/>
            <person name="Li D."/>
            <person name="Chen G."/>
            <person name="Du Z."/>
        </authorList>
    </citation>
    <scope>NUCLEOTIDE SEQUENCE [LARGE SCALE GENOMIC DNA]</scope>
    <source>
        <strain evidence="1 2">Q1</strain>
    </source>
</reference>